<feature type="region of interest" description="Disordered" evidence="1">
    <location>
        <begin position="1"/>
        <end position="113"/>
    </location>
</feature>
<name>A0A816QSX4_9BILA</name>
<feature type="region of interest" description="Disordered" evidence="1">
    <location>
        <begin position="132"/>
        <end position="165"/>
    </location>
</feature>
<sequence length="221" mass="25918">MNRNTDNHKETRKTPSQDAQGRWYELLSPTQKKKKCRGNRKARRLRRRERERQQQQQKQQQVTNNANQTEQSVLIIIDDNDDPEGEEQEQIQILPNQHEITSENKRKRQSLNTDEINVHRSFSQLSISQENVTKKNTKTTTTTTTTGNPSNNQVSTVVNDDNHEENNESLFVNNLKRLKPSYLKGSDEIFKRFLSNAIKEGDQIVQYSDTEQMKSFNLFVR</sequence>
<evidence type="ECO:0000313" key="3">
    <source>
        <dbReference type="Proteomes" id="UP000663824"/>
    </source>
</evidence>
<accession>A0A816QSX4</accession>
<feature type="compositionally biased region" description="Basic residues" evidence="1">
    <location>
        <begin position="31"/>
        <end position="47"/>
    </location>
</feature>
<reference evidence="2" key="1">
    <citation type="submission" date="2021-02" db="EMBL/GenBank/DDBJ databases">
        <authorList>
            <person name="Nowell W R."/>
        </authorList>
    </citation>
    <scope>NUCLEOTIDE SEQUENCE</scope>
</reference>
<dbReference type="EMBL" id="CAJNRE010007358">
    <property type="protein sequence ID" value="CAF2064774.1"/>
    <property type="molecule type" value="Genomic_DNA"/>
</dbReference>
<feature type="compositionally biased region" description="Polar residues" evidence="1">
    <location>
        <begin position="90"/>
        <end position="99"/>
    </location>
</feature>
<dbReference type="Proteomes" id="UP000663824">
    <property type="component" value="Unassembled WGS sequence"/>
</dbReference>
<evidence type="ECO:0000313" key="2">
    <source>
        <dbReference type="EMBL" id="CAF2064774.1"/>
    </source>
</evidence>
<organism evidence="2 3">
    <name type="scientific">Rotaria magnacalcarata</name>
    <dbReference type="NCBI Taxonomy" id="392030"/>
    <lineage>
        <taxon>Eukaryota</taxon>
        <taxon>Metazoa</taxon>
        <taxon>Spiralia</taxon>
        <taxon>Gnathifera</taxon>
        <taxon>Rotifera</taxon>
        <taxon>Eurotatoria</taxon>
        <taxon>Bdelloidea</taxon>
        <taxon>Philodinida</taxon>
        <taxon>Philodinidae</taxon>
        <taxon>Rotaria</taxon>
    </lineage>
</organism>
<feature type="compositionally biased region" description="Acidic residues" evidence="1">
    <location>
        <begin position="78"/>
        <end position="89"/>
    </location>
</feature>
<proteinExistence type="predicted"/>
<protein>
    <submittedName>
        <fullName evidence="2">Uncharacterized protein</fullName>
    </submittedName>
</protein>
<evidence type="ECO:0000256" key="1">
    <source>
        <dbReference type="SAM" id="MobiDB-lite"/>
    </source>
</evidence>
<feature type="compositionally biased region" description="Basic and acidic residues" evidence="1">
    <location>
        <begin position="1"/>
        <end position="15"/>
    </location>
</feature>
<feature type="compositionally biased region" description="Polar residues" evidence="1">
    <location>
        <begin position="147"/>
        <end position="158"/>
    </location>
</feature>
<gene>
    <name evidence="2" type="ORF">MBJ925_LOCUS15600</name>
</gene>
<dbReference type="AlphaFoldDB" id="A0A816QSX4"/>
<feature type="compositionally biased region" description="Polar residues" evidence="1">
    <location>
        <begin position="62"/>
        <end position="72"/>
    </location>
</feature>
<comment type="caution">
    <text evidence="2">The sequence shown here is derived from an EMBL/GenBank/DDBJ whole genome shotgun (WGS) entry which is preliminary data.</text>
</comment>